<keyword evidence="8" id="KW-1185">Reference proteome</keyword>
<dbReference type="RefSeq" id="XP_066068443.1">
    <property type="nucleotide sequence ID" value="XM_066212346.1"/>
</dbReference>
<dbReference type="InterPro" id="IPR015943">
    <property type="entry name" value="WD40/YVTN_repeat-like_dom_sf"/>
</dbReference>
<feature type="coiled-coil region" evidence="6">
    <location>
        <begin position="413"/>
        <end position="443"/>
    </location>
</feature>
<dbReference type="GeneID" id="91087149"/>
<keyword evidence="6" id="KW-0175">Coiled coil</keyword>
<dbReference type="InterPro" id="IPR045227">
    <property type="entry name" value="WDR18/Ipi3/RID3"/>
</dbReference>
<dbReference type="Gene3D" id="2.130.10.10">
    <property type="entry name" value="YVTN repeat-like/Quinoprotein amine dehydrogenase"/>
    <property type="match status" value="2"/>
</dbReference>
<dbReference type="PANTHER" id="PTHR18763:SF0">
    <property type="entry name" value="WD REPEAT-CONTAINING PROTEIN 18"/>
    <property type="match status" value="1"/>
</dbReference>
<gene>
    <name evidence="7" type="ORF">L203_102938</name>
</gene>
<dbReference type="GO" id="GO:0006261">
    <property type="term" value="P:DNA-templated DNA replication"/>
    <property type="evidence" value="ECO:0007669"/>
    <property type="project" value="TreeGrafter"/>
</dbReference>
<organism evidence="7 8">
    <name type="scientific">Cryptococcus depauperatus CBS 7841</name>
    <dbReference type="NCBI Taxonomy" id="1295531"/>
    <lineage>
        <taxon>Eukaryota</taxon>
        <taxon>Fungi</taxon>
        <taxon>Dikarya</taxon>
        <taxon>Basidiomycota</taxon>
        <taxon>Agaricomycotina</taxon>
        <taxon>Tremellomycetes</taxon>
        <taxon>Tremellales</taxon>
        <taxon>Cryptococcaceae</taxon>
        <taxon>Cryptococcus</taxon>
    </lineage>
</organism>
<dbReference type="PANTHER" id="PTHR18763">
    <property type="entry name" value="WD-REPEAT PROTEIN 18"/>
    <property type="match status" value="1"/>
</dbReference>
<dbReference type="PROSITE" id="PS50082">
    <property type="entry name" value="WD_REPEATS_2"/>
    <property type="match status" value="1"/>
</dbReference>
<name>A0AAJ8JSR8_9TREE</name>
<evidence type="ECO:0000256" key="3">
    <source>
        <dbReference type="ARBA" id="ARBA00022737"/>
    </source>
</evidence>
<dbReference type="AlphaFoldDB" id="A0AAJ8JSR8"/>
<comment type="subcellular location">
    <subcellularLocation>
        <location evidence="5">Nucleus</location>
    </subcellularLocation>
</comment>
<dbReference type="Proteomes" id="UP000094043">
    <property type="component" value="Chromosome 3"/>
</dbReference>
<proteinExistence type="inferred from homology"/>
<reference evidence="7" key="1">
    <citation type="submission" date="2016-06" db="EMBL/GenBank/DDBJ databases">
        <authorList>
            <person name="Cuomo C."/>
            <person name="Litvintseva A."/>
            <person name="Heitman J."/>
            <person name="Chen Y."/>
            <person name="Sun S."/>
            <person name="Springer D."/>
            <person name="Dromer F."/>
            <person name="Young S."/>
            <person name="Zeng Q."/>
            <person name="Chapman S."/>
            <person name="Gujja S."/>
            <person name="Saif S."/>
            <person name="Birren B."/>
        </authorList>
    </citation>
    <scope>NUCLEOTIDE SEQUENCE</scope>
    <source>
        <strain evidence="7">CBS 7841</strain>
    </source>
</reference>
<dbReference type="SUPFAM" id="SSF50978">
    <property type="entry name" value="WD40 repeat-like"/>
    <property type="match status" value="1"/>
</dbReference>
<sequence length="457" mass="49621">MPPQQELIISASSATTGKTAASQTAAPAIHLHNLSTSSLVAAFKTSTSAQNSLAYVQSRNGSGGGVFAVQEEKALDQMHIKLHLPEKMTCFTVSNNGCWAAAGSHNGHIYMWELASGLLLSSHTAHYRAITSLIFTPDSCLLISMSLDSSVQIYLVSRLVDPEDTVEATKPYGVLKDHTLGVRCAALGVLGIGGRVWTCSDDGTVKLWSLTPPFDLLCTFMLPSSTTPTTLAVDPSERFFYVGTIQGQVFHVPLFRKRSTIGETSAVEEWGSAHGVDGVPIKTEGNVIQLCEASVTSLALSISSSHLLIGTSAGTIQIHSLPSHQHLRTLSPHAGPVTYLATMLRPCDLVGSTSREDTPIMEIKNLERIRSRSVREAHNPSILLRTPASHLTSLLENLRPPESLHTVGPVPILNDQNEEIERLKEENKRLRATVQRANKINEKMWTGILDMKLKEQL</sequence>
<dbReference type="EMBL" id="CP143786">
    <property type="protein sequence ID" value="WVN87743.1"/>
    <property type="molecule type" value="Genomic_DNA"/>
</dbReference>
<keyword evidence="5" id="KW-0539">Nucleus</keyword>
<dbReference type="GO" id="GO:0120330">
    <property type="term" value="C:rixosome complex"/>
    <property type="evidence" value="ECO:0007669"/>
    <property type="project" value="UniProtKB-UniRule"/>
</dbReference>
<accession>A0AAJ8JSR8</accession>
<evidence type="ECO:0000256" key="4">
    <source>
        <dbReference type="PROSITE-ProRule" id="PRU00221"/>
    </source>
</evidence>
<dbReference type="InterPro" id="IPR001680">
    <property type="entry name" value="WD40_rpt"/>
</dbReference>
<reference evidence="7" key="2">
    <citation type="journal article" date="2022" name="Elife">
        <title>Obligate sexual reproduction of a homothallic fungus closely related to the Cryptococcus pathogenic species complex.</title>
        <authorList>
            <person name="Passer A.R."/>
            <person name="Clancey S.A."/>
            <person name="Shea T."/>
            <person name="David-Palma M."/>
            <person name="Averette A.F."/>
            <person name="Boekhout T."/>
            <person name="Porcel B.M."/>
            <person name="Nowrousian M."/>
            <person name="Cuomo C.A."/>
            <person name="Sun S."/>
            <person name="Heitman J."/>
            <person name="Coelho M.A."/>
        </authorList>
    </citation>
    <scope>NUCLEOTIDE SEQUENCE</scope>
    <source>
        <strain evidence="7">CBS 7841</strain>
    </source>
</reference>
<comment type="subunit">
    <text evidence="5">Component of the RIX1 complex, composed of IPI1, RIX1/IPI2 and IPI3 in a 1:2:2 stoichiometry. The complex interacts (via RIX1) with MDN1 (via its hexameric AAA ATPase ring) and the pre-60S ribosome particles.</text>
</comment>
<feature type="repeat" description="WD" evidence="4">
    <location>
        <begin position="123"/>
        <end position="154"/>
    </location>
</feature>
<dbReference type="GO" id="GO:0005656">
    <property type="term" value="C:nuclear pre-replicative complex"/>
    <property type="evidence" value="ECO:0007669"/>
    <property type="project" value="TreeGrafter"/>
</dbReference>
<evidence type="ECO:0000256" key="6">
    <source>
        <dbReference type="SAM" id="Coils"/>
    </source>
</evidence>
<comment type="similarity">
    <text evidence="1 5">Belongs to the WD repeat IPI3/WDR18 family.</text>
</comment>
<dbReference type="InterPro" id="IPR036322">
    <property type="entry name" value="WD40_repeat_dom_sf"/>
</dbReference>
<keyword evidence="5" id="KW-0698">rRNA processing</keyword>
<evidence type="ECO:0000256" key="1">
    <source>
        <dbReference type="ARBA" id="ARBA00010143"/>
    </source>
</evidence>
<reference evidence="7" key="3">
    <citation type="submission" date="2024-01" db="EMBL/GenBank/DDBJ databases">
        <authorList>
            <person name="Coelho M.A."/>
            <person name="David-Palma M."/>
            <person name="Shea T."/>
            <person name="Sun S."/>
            <person name="Cuomo C.A."/>
            <person name="Heitman J."/>
        </authorList>
    </citation>
    <scope>NUCLEOTIDE SEQUENCE</scope>
    <source>
        <strain evidence="7">CBS 7841</strain>
    </source>
</reference>
<comment type="function">
    <text evidence="5">Component of the RIX1 complex required for processing of ITS2 sequences from 35S pre-rRNA.</text>
</comment>
<evidence type="ECO:0000313" key="8">
    <source>
        <dbReference type="Proteomes" id="UP000094043"/>
    </source>
</evidence>
<protein>
    <recommendedName>
        <fullName evidence="5">Pre-rRNA-processing protein IPI3</fullName>
    </recommendedName>
</protein>
<dbReference type="KEGG" id="cdep:91087149"/>
<evidence type="ECO:0000313" key="7">
    <source>
        <dbReference type="EMBL" id="WVN87743.1"/>
    </source>
</evidence>
<keyword evidence="3" id="KW-0677">Repeat</keyword>
<evidence type="ECO:0000256" key="5">
    <source>
        <dbReference type="RuleBase" id="RU369067"/>
    </source>
</evidence>
<dbReference type="SMART" id="SM00320">
    <property type="entry name" value="WD40"/>
    <property type="match status" value="4"/>
</dbReference>
<keyword evidence="2 4" id="KW-0853">WD repeat</keyword>
<evidence type="ECO:0000256" key="2">
    <source>
        <dbReference type="ARBA" id="ARBA00022574"/>
    </source>
</evidence>
<dbReference type="GO" id="GO:0006364">
    <property type="term" value="P:rRNA processing"/>
    <property type="evidence" value="ECO:0007669"/>
    <property type="project" value="UniProtKB-UniRule"/>
</dbReference>
<dbReference type="Pfam" id="PF00400">
    <property type="entry name" value="WD40"/>
    <property type="match status" value="3"/>
</dbReference>